<dbReference type="EMBL" id="LR536450">
    <property type="protein sequence ID" value="VFU07837.1"/>
    <property type="molecule type" value="Genomic_DNA"/>
</dbReference>
<dbReference type="GO" id="GO:0006313">
    <property type="term" value="P:DNA transposition"/>
    <property type="evidence" value="ECO:0007669"/>
    <property type="project" value="InterPro"/>
</dbReference>
<evidence type="ECO:0000313" key="8">
    <source>
        <dbReference type="Proteomes" id="UP000294360"/>
    </source>
</evidence>
<dbReference type="AlphaFoldDB" id="A0A4U8YZY8"/>
<evidence type="ECO:0000256" key="4">
    <source>
        <dbReference type="ARBA" id="ARBA00023125"/>
    </source>
</evidence>
<evidence type="ECO:0000256" key="5">
    <source>
        <dbReference type="ARBA" id="ARBA00023172"/>
    </source>
</evidence>
<feature type="region of interest" description="Disordered" evidence="6">
    <location>
        <begin position="44"/>
        <end position="82"/>
    </location>
</feature>
<evidence type="ECO:0000256" key="6">
    <source>
        <dbReference type="SAM" id="MobiDB-lite"/>
    </source>
</evidence>
<dbReference type="KEGG" id="mtun:MTUNDRAET4_0944"/>
<dbReference type="GO" id="GO:0004803">
    <property type="term" value="F:transposase activity"/>
    <property type="evidence" value="ECO:0007669"/>
    <property type="project" value="InterPro"/>
</dbReference>
<reference evidence="7 8" key="1">
    <citation type="submission" date="2019-03" db="EMBL/GenBank/DDBJ databases">
        <authorList>
            <person name="Kox A.R. M."/>
        </authorList>
    </citation>
    <scope>NUCLEOTIDE SEQUENCE [LARGE SCALE GENOMIC DNA]</scope>
    <source>
        <strain evidence="7">MTUNDRAET4 annotated genome</strain>
    </source>
</reference>
<keyword evidence="4" id="KW-0238">DNA-binding</keyword>
<name>A0A4U8YZY8_METTU</name>
<dbReference type="Proteomes" id="UP000294360">
    <property type="component" value="Chromosome"/>
</dbReference>
<organism evidence="7 8">
    <name type="scientific">Methylocella tundrae</name>
    <dbReference type="NCBI Taxonomy" id="227605"/>
    <lineage>
        <taxon>Bacteria</taxon>
        <taxon>Pseudomonadati</taxon>
        <taxon>Pseudomonadota</taxon>
        <taxon>Alphaproteobacteria</taxon>
        <taxon>Hyphomicrobiales</taxon>
        <taxon>Beijerinckiaceae</taxon>
        <taxon>Methylocella</taxon>
    </lineage>
</organism>
<evidence type="ECO:0000256" key="1">
    <source>
        <dbReference type="ARBA" id="ARBA00002190"/>
    </source>
</evidence>
<keyword evidence="5" id="KW-0233">DNA recombination</keyword>
<proteinExistence type="inferred from homology"/>
<dbReference type="GO" id="GO:0003677">
    <property type="term" value="F:DNA binding"/>
    <property type="evidence" value="ECO:0007669"/>
    <property type="project" value="UniProtKB-KW"/>
</dbReference>
<dbReference type="Pfam" id="PF00872">
    <property type="entry name" value="Transposase_mut"/>
    <property type="match status" value="1"/>
</dbReference>
<dbReference type="InterPro" id="IPR001207">
    <property type="entry name" value="Transposase_mutator"/>
</dbReference>
<evidence type="ECO:0000256" key="2">
    <source>
        <dbReference type="ARBA" id="ARBA00010961"/>
    </source>
</evidence>
<comment type="function">
    <text evidence="1">Required for the transposition of the insertion element.</text>
</comment>
<evidence type="ECO:0000313" key="7">
    <source>
        <dbReference type="EMBL" id="VFU07837.1"/>
    </source>
</evidence>
<evidence type="ECO:0008006" key="9">
    <source>
        <dbReference type="Google" id="ProtNLM"/>
    </source>
</evidence>
<feature type="compositionally biased region" description="Basic and acidic residues" evidence="6">
    <location>
        <begin position="66"/>
        <end position="76"/>
    </location>
</feature>
<comment type="similarity">
    <text evidence="2">Belongs to the transposase mutator family.</text>
</comment>
<keyword evidence="3" id="KW-0815">Transposition</keyword>
<evidence type="ECO:0000256" key="3">
    <source>
        <dbReference type="ARBA" id="ARBA00022578"/>
    </source>
</evidence>
<sequence length="82" mass="9418">MAIKKDTLDQLLAGRDPKEVFNKDGLFDELKKALAERVLNAEIDDHLEGETAEGRKKPPQWLFEQEGDHRDVEARYSHTARS</sequence>
<gene>
    <name evidence="7" type="ORF">MTUNDRAET4_0944</name>
</gene>
<protein>
    <recommendedName>
        <fullName evidence="9">Transposase</fullName>
    </recommendedName>
</protein>
<accession>A0A4U8YZY8</accession>
<feature type="compositionally biased region" description="Basic and acidic residues" evidence="6">
    <location>
        <begin position="44"/>
        <end position="56"/>
    </location>
</feature>